<comment type="catalytic activity">
    <reaction evidence="9">
        <text>tetracosanoate + ATP + CoA = tetracosanoyl-CoA + AMP + diphosphate</text>
        <dbReference type="Rhea" id="RHEA:33639"/>
        <dbReference type="ChEBI" id="CHEBI:30616"/>
        <dbReference type="ChEBI" id="CHEBI:31014"/>
        <dbReference type="ChEBI" id="CHEBI:33019"/>
        <dbReference type="ChEBI" id="CHEBI:57287"/>
        <dbReference type="ChEBI" id="CHEBI:65052"/>
        <dbReference type="ChEBI" id="CHEBI:456215"/>
    </reaction>
    <physiologicalReaction direction="left-to-right" evidence="9">
        <dbReference type="Rhea" id="RHEA:33640"/>
    </physiologicalReaction>
</comment>
<keyword evidence="3" id="KW-0276">Fatty acid metabolism</keyword>
<dbReference type="AlphaFoldDB" id="A0A8C8MFM3"/>
<keyword evidence="2" id="KW-0436">Ligase</keyword>
<dbReference type="GO" id="GO:0044539">
    <property type="term" value="P:long-chain fatty acid import into cell"/>
    <property type="evidence" value="ECO:0007669"/>
    <property type="project" value="TreeGrafter"/>
</dbReference>
<proteinExistence type="inferred from homology"/>
<evidence type="ECO:0000259" key="10">
    <source>
        <dbReference type="Pfam" id="PF00501"/>
    </source>
</evidence>
<dbReference type="InterPro" id="IPR025110">
    <property type="entry name" value="AMP-bd_C"/>
</dbReference>
<dbReference type="Pfam" id="PF13193">
    <property type="entry name" value="AMP-binding_C"/>
    <property type="match status" value="1"/>
</dbReference>
<dbReference type="EC" id="6.2.1.3" evidence="6"/>
<dbReference type="InterPro" id="IPR000873">
    <property type="entry name" value="AMP-dep_synth/lig_dom"/>
</dbReference>
<dbReference type="Proteomes" id="UP000694402">
    <property type="component" value="Unassembled WGS sequence"/>
</dbReference>
<gene>
    <name evidence="12" type="primary">SLC27A6</name>
</gene>
<dbReference type="SUPFAM" id="SSF56801">
    <property type="entry name" value="Acetyl-CoA synthetase-like"/>
    <property type="match status" value="1"/>
</dbReference>
<protein>
    <recommendedName>
        <fullName evidence="6">long-chain-fatty-acid--CoA ligase</fullName>
        <ecNumber evidence="6">6.2.1.3</ecNumber>
    </recommendedName>
    <alternativeName>
        <fullName evidence="8">Long-chain-fatty-acid--CoA ligase</fullName>
    </alternativeName>
</protein>
<keyword evidence="5" id="KW-0443">Lipid metabolism</keyword>
<dbReference type="GO" id="GO:0004467">
    <property type="term" value="F:long-chain fatty acid-CoA ligase activity"/>
    <property type="evidence" value="ECO:0007669"/>
    <property type="project" value="UniProtKB-EC"/>
</dbReference>
<evidence type="ECO:0000259" key="11">
    <source>
        <dbReference type="Pfam" id="PF13193"/>
    </source>
</evidence>
<dbReference type="InterPro" id="IPR045851">
    <property type="entry name" value="AMP-bd_C_sf"/>
</dbReference>
<evidence type="ECO:0000256" key="9">
    <source>
        <dbReference type="ARBA" id="ARBA00048666"/>
    </source>
</evidence>
<evidence type="ECO:0000256" key="5">
    <source>
        <dbReference type="ARBA" id="ARBA00023098"/>
    </source>
</evidence>
<evidence type="ECO:0000256" key="3">
    <source>
        <dbReference type="ARBA" id="ARBA00022832"/>
    </source>
</evidence>
<dbReference type="PANTHER" id="PTHR43107:SF10">
    <property type="entry name" value="LONG-CHAIN FATTY ACID TRANSPORT PROTEIN 6"/>
    <property type="match status" value="1"/>
</dbReference>
<dbReference type="GeneTree" id="ENSGT00940000159700"/>
<evidence type="ECO:0000313" key="13">
    <source>
        <dbReference type="Proteomes" id="UP000694402"/>
    </source>
</evidence>
<evidence type="ECO:0000256" key="7">
    <source>
        <dbReference type="ARBA" id="ARBA00036527"/>
    </source>
</evidence>
<dbReference type="GO" id="GO:0005886">
    <property type="term" value="C:plasma membrane"/>
    <property type="evidence" value="ECO:0007669"/>
    <property type="project" value="TreeGrafter"/>
</dbReference>
<comment type="catalytic activity">
    <reaction evidence="7">
        <text>a very long-chain fatty acid + ATP + CoA = a very long-chain fatty acyl-CoA + AMP + diphosphate</text>
        <dbReference type="Rhea" id="RHEA:54536"/>
        <dbReference type="ChEBI" id="CHEBI:30616"/>
        <dbReference type="ChEBI" id="CHEBI:33019"/>
        <dbReference type="ChEBI" id="CHEBI:57287"/>
        <dbReference type="ChEBI" id="CHEBI:58950"/>
        <dbReference type="ChEBI" id="CHEBI:138261"/>
        <dbReference type="ChEBI" id="CHEBI:456215"/>
    </reaction>
    <physiologicalReaction direction="left-to-right" evidence="7">
        <dbReference type="Rhea" id="RHEA:54537"/>
    </physiologicalReaction>
</comment>
<dbReference type="InterPro" id="IPR042099">
    <property type="entry name" value="ANL_N_sf"/>
</dbReference>
<dbReference type="InterPro" id="IPR020845">
    <property type="entry name" value="AMP-binding_CS"/>
</dbReference>
<keyword evidence="13" id="KW-1185">Reference proteome</keyword>
<feature type="domain" description="AMP-binding enzyme C-terminal" evidence="11">
    <location>
        <begin position="432"/>
        <end position="508"/>
    </location>
</feature>
<evidence type="ECO:0000256" key="2">
    <source>
        <dbReference type="ARBA" id="ARBA00022598"/>
    </source>
</evidence>
<dbReference type="PROSITE" id="PS00455">
    <property type="entry name" value="AMP_BINDING"/>
    <property type="match status" value="1"/>
</dbReference>
<dbReference type="Gene3D" id="3.40.50.12780">
    <property type="entry name" value="N-terminal domain of ligase-like"/>
    <property type="match status" value="2"/>
</dbReference>
<feature type="domain" description="AMP-dependent synthetase/ligase" evidence="10">
    <location>
        <begin position="63"/>
        <end position="327"/>
    </location>
</feature>
<dbReference type="Ensembl" id="ENSOTST00005096080.2">
    <property type="protein sequence ID" value="ENSOTSP00005088509.2"/>
    <property type="gene ID" value="ENSOTSG00005041679.2"/>
</dbReference>
<evidence type="ECO:0000313" key="12">
    <source>
        <dbReference type="Ensembl" id="ENSOTSP00005088509.2"/>
    </source>
</evidence>
<evidence type="ECO:0000256" key="8">
    <source>
        <dbReference type="ARBA" id="ARBA00041297"/>
    </source>
</evidence>
<dbReference type="FunFam" id="3.30.300.30:FF:000002">
    <property type="entry name" value="Long-chain fatty acid transport protein 1"/>
    <property type="match status" value="1"/>
</dbReference>
<name>A0A8C8MFM3_ONCTS</name>
<dbReference type="PANTHER" id="PTHR43107">
    <property type="entry name" value="LONG-CHAIN FATTY ACID TRANSPORT PROTEIN"/>
    <property type="match status" value="1"/>
</dbReference>
<reference evidence="12" key="1">
    <citation type="submission" date="2025-08" db="UniProtKB">
        <authorList>
            <consortium name="Ensembl"/>
        </authorList>
    </citation>
    <scope>IDENTIFICATION</scope>
</reference>
<dbReference type="Gene3D" id="3.30.300.30">
    <property type="match status" value="1"/>
</dbReference>
<dbReference type="GO" id="GO:0005789">
    <property type="term" value="C:endoplasmic reticulum membrane"/>
    <property type="evidence" value="ECO:0007669"/>
    <property type="project" value="TreeGrafter"/>
</dbReference>
<dbReference type="GO" id="GO:0005324">
    <property type="term" value="F:long-chain fatty acid transmembrane transporter activity"/>
    <property type="evidence" value="ECO:0007669"/>
    <property type="project" value="TreeGrafter"/>
</dbReference>
<comment type="similarity">
    <text evidence="1">Belongs to the ATP-dependent AMP-binding enzyme family.</text>
</comment>
<keyword evidence="4" id="KW-0813">Transport</keyword>
<accession>A0A8C8MFM3</accession>
<organism evidence="12 13">
    <name type="scientific">Oncorhynchus tshawytscha</name>
    <name type="common">Chinook salmon</name>
    <name type="synonym">Salmo tshawytscha</name>
    <dbReference type="NCBI Taxonomy" id="74940"/>
    <lineage>
        <taxon>Eukaryota</taxon>
        <taxon>Metazoa</taxon>
        <taxon>Chordata</taxon>
        <taxon>Craniata</taxon>
        <taxon>Vertebrata</taxon>
        <taxon>Euteleostomi</taxon>
        <taxon>Actinopterygii</taxon>
        <taxon>Neopterygii</taxon>
        <taxon>Teleostei</taxon>
        <taxon>Protacanthopterygii</taxon>
        <taxon>Salmoniformes</taxon>
        <taxon>Salmonidae</taxon>
        <taxon>Salmoninae</taxon>
        <taxon>Oncorhynchus</taxon>
    </lineage>
</organism>
<keyword evidence="4" id="KW-0445">Lipid transport</keyword>
<evidence type="ECO:0000256" key="6">
    <source>
        <dbReference type="ARBA" id="ARBA00026121"/>
    </source>
</evidence>
<evidence type="ECO:0000256" key="1">
    <source>
        <dbReference type="ARBA" id="ARBA00006432"/>
    </source>
</evidence>
<dbReference type="Pfam" id="PF00501">
    <property type="entry name" value="AMP-binding"/>
    <property type="match status" value="1"/>
</dbReference>
<sequence length="556" mass="62212">MFFSLGSVTALVAGIFALHVVQKLCFPYFWKDVFYLVKVIRYGARLEIFKITSKVVTIIDRFVQQAERIPTKPFLIYEGITYTYQDINERSNKLANVFLEQGTLKKGDSVALLMNNEPDFICVWFGLIKLGCAVAFLNTNIKSRSLLHCFNCCGAKTLVVDLLDSLEDILPSFLEDNISVWAMKNESSHTEVQTLLDKMDKASDKPTPPALRATTSLKAATLYIFTSGTTGLPKAAVITHLQSLKAAAGFWAYGGSEDDVVYIPLPLYHSAASLIGVGGTIEMGATCVLKKKFSASQFWNDCRKYDVTIFQYIGELCRYLCNQPKLLFKYDLVRYDMVRDEPVRNSQGFCQHVNKGETGLLLSKIGASSPFFGYAGSKQLTEKKLMRNVFVKGDAYFNTGDLMAEDAEDFICFKDRVGDTFRWKGENVATTEVTEVLGLVDFIQEANVYGVEIPGNEGRAGMAAIIVRPECEFSGKKLFDHVLNDLPGYARPLFIRLQESMEMTGTFKQQKFNLVKSGFNPSTICGPLYFLDFSEKSYVPLTNTLYSSILAGERKL</sequence>
<evidence type="ECO:0000256" key="4">
    <source>
        <dbReference type="ARBA" id="ARBA00023055"/>
    </source>
</evidence>
<reference evidence="12" key="2">
    <citation type="submission" date="2025-09" db="UniProtKB">
        <authorList>
            <consortium name="Ensembl"/>
        </authorList>
    </citation>
    <scope>IDENTIFICATION</scope>
</reference>